<keyword evidence="4" id="KW-0410">Iron transport</keyword>
<proteinExistence type="inferred from homology"/>
<keyword evidence="5 11" id="KW-0812">Transmembrane</keyword>
<evidence type="ECO:0000313" key="17">
    <source>
        <dbReference type="Proteomes" id="UP000235005"/>
    </source>
</evidence>
<dbReference type="InterPro" id="IPR012910">
    <property type="entry name" value="Plug_dom"/>
</dbReference>
<sequence length="793" mass="87056">MRQKTSNLNDSPARKRAMKLHSLSPLPLTVAGLCVGLAANGSLAQQVLEEVVVTAQKREQNLQDVPVAVSAFNQAMLEQSGVKDMFDLQTNAPSLVVTQSQTSTTTTFSIRGIFTSSQNFGLEPSVGLYVDGVYRARQGSMINNMVDVASVEILRGPQGTLFGRNTPAGAVTLATVAPDFDGSGFIEGTAGSYGLWGISGGQSLTVAEDRLAMRATGFIMDRDGYVDIVNGDHNVINDRDRWGARLQALWTPSDDLSVRLIADYSEVDEVCCAAGSYKNNFVAQNLPTGSAEKFGTDTNIVNLGGTVVDQRDFFDYEVSVARPPRSSNEDGGLSMQLDWQTSNFLLTSVTAWRQHDAFDDADIAFTDLDGAFRINDAQQSQFTQELRVSHSYETFNYVAGLYYYQQDLDNNRQTIVGSDLVGIVGLPANAFIDGSGALDVNRQEHTSYAAFGQVDYNLSESLVLTAGLRWTYEDKDLANTYTQDAPDAFNPLLPNWGFYLFPPLSPQPDIRESFDDDQVTGTVKLSWFARDALLFYASYGTGYKSGGINSDRISSEFDVAFGAESSASYELGMKAEFPQQALRLNVALHRTDTDDLQTNSFQGGGFFLSNAGTAETYGAEIDLFWLPTNSTTLTLAYAYNHGEYADFENGPCWTGTPWHTNQADPGQQQDGSCDRSGGDISTNPENVLVLTLNQDIRVSADISAFLYGEYVYTDERMTDVNNDPVKYDDAYHTLNLRAGLLFEQYDTLLTLWGRNLTDEDSTDTIADAVAQSGRFVAYYKEPLTWGISLRKDF</sequence>
<evidence type="ECO:0000256" key="9">
    <source>
        <dbReference type="ARBA" id="ARBA00023136"/>
    </source>
</evidence>
<keyword evidence="10 11" id="KW-0998">Cell outer membrane</keyword>
<keyword evidence="9 11" id="KW-0472">Membrane</keyword>
<dbReference type="Pfam" id="PF07715">
    <property type="entry name" value="Plug"/>
    <property type="match status" value="1"/>
</dbReference>
<feature type="domain" description="TonB-dependent receptor plug" evidence="15">
    <location>
        <begin position="62"/>
        <end position="170"/>
    </location>
</feature>
<dbReference type="SUPFAM" id="SSF56935">
    <property type="entry name" value="Porins"/>
    <property type="match status" value="1"/>
</dbReference>
<keyword evidence="8 12" id="KW-0798">TonB box</keyword>
<dbReference type="PANTHER" id="PTHR32552:SF81">
    <property type="entry name" value="TONB-DEPENDENT OUTER MEMBRANE RECEPTOR"/>
    <property type="match status" value="1"/>
</dbReference>
<dbReference type="GO" id="GO:0006826">
    <property type="term" value="P:iron ion transport"/>
    <property type="evidence" value="ECO:0007669"/>
    <property type="project" value="UniProtKB-KW"/>
</dbReference>
<name>A0A2N5WYT5_9GAMM</name>
<keyword evidence="17" id="KW-1185">Reference proteome</keyword>
<accession>A0A2N5WYT5</accession>
<evidence type="ECO:0000256" key="1">
    <source>
        <dbReference type="ARBA" id="ARBA00004571"/>
    </source>
</evidence>
<dbReference type="InterPro" id="IPR039426">
    <property type="entry name" value="TonB-dep_rcpt-like"/>
</dbReference>
<keyword evidence="16" id="KW-0675">Receptor</keyword>
<keyword evidence="2 11" id="KW-0813">Transport</keyword>
<evidence type="ECO:0000256" key="13">
    <source>
        <dbReference type="SAM" id="MobiDB-lite"/>
    </source>
</evidence>
<protein>
    <submittedName>
        <fullName evidence="16">TonB-dependent receptor</fullName>
    </submittedName>
</protein>
<evidence type="ECO:0000256" key="2">
    <source>
        <dbReference type="ARBA" id="ARBA00022448"/>
    </source>
</evidence>
<keyword evidence="3 11" id="KW-1134">Transmembrane beta strand</keyword>
<evidence type="ECO:0000259" key="14">
    <source>
        <dbReference type="Pfam" id="PF00593"/>
    </source>
</evidence>
<comment type="caution">
    <text evidence="16">The sequence shown here is derived from an EMBL/GenBank/DDBJ whole genome shotgun (WGS) entry which is preliminary data.</text>
</comment>
<evidence type="ECO:0000256" key="8">
    <source>
        <dbReference type="ARBA" id="ARBA00023077"/>
    </source>
</evidence>
<feature type="region of interest" description="Disordered" evidence="13">
    <location>
        <begin position="658"/>
        <end position="680"/>
    </location>
</feature>
<comment type="similarity">
    <text evidence="11 12">Belongs to the TonB-dependent receptor family.</text>
</comment>
<evidence type="ECO:0000256" key="6">
    <source>
        <dbReference type="ARBA" id="ARBA00023004"/>
    </source>
</evidence>
<feature type="compositionally biased region" description="Polar residues" evidence="13">
    <location>
        <begin position="658"/>
        <end position="671"/>
    </location>
</feature>
<evidence type="ECO:0000256" key="11">
    <source>
        <dbReference type="PROSITE-ProRule" id="PRU01360"/>
    </source>
</evidence>
<keyword evidence="6" id="KW-0408">Iron</keyword>
<evidence type="ECO:0000313" key="16">
    <source>
        <dbReference type="EMBL" id="PLW67378.1"/>
    </source>
</evidence>
<dbReference type="PROSITE" id="PS52016">
    <property type="entry name" value="TONB_DEPENDENT_REC_3"/>
    <property type="match status" value="1"/>
</dbReference>
<evidence type="ECO:0000256" key="7">
    <source>
        <dbReference type="ARBA" id="ARBA00023065"/>
    </source>
</evidence>
<reference evidence="16 17" key="1">
    <citation type="submission" date="2018-01" db="EMBL/GenBank/DDBJ databases">
        <title>The draft genome sequence of Halioglobus lutimaris HF004.</title>
        <authorList>
            <person name="Du Z.-J."/>
            <person name="Shi M.-J."/>
        </authorList>
    </citation>
    <scope>NUCLEOTIDE SEQUENCE [LARGE SCALE GENOMIC DNA]</scope>
    <source>
        <strain evidence="16 17">HF004</strain>
    </source>
</reference>
<feature type="domain" description="TonB-dependent receptor-like beta-barrel" evidence="14">
    <location>
        <begin position="300"/>
        <end position="756"/>
    </location>
</feature>
<evidence type="ECO:0000256" key="10">
    <source>
        <dbReference type="ARBA" id="ARBA00023237"/>
    </source>
</evidence>
<dbReference type="EMBL" id="PKUS01000030">
    <property type="protein sequence ID" value="PLW67378.1"/>
    <property type="molecule type" value="Genomic_DNA"/>
</dbReference>
<dbReference type="Gene3D" id="2.40.170.20">
    <property type="entry name" value="TonB-dependent receptor, beta-barrel domain"/>
    <property type="match status" value="1"/>
</dbReference>
<dbReference type="OrthoDB" id="7051185at2"/>
<comment type="subcellular location">
    <subcellularLocation>
        <location evidence="1 11">Cell outer membrane</location>
        <topology evidence="1 11">Multi-pass membrane protein</topology>
    </subcellularLocation>
</comment>
<evidence type="ECO:0000256" key="12">
    <source>
        <dbReference type="RuleBase" id="RU003357"/>
    </source>
</evidence>
<organism evidence="16 17">
    <name type="scientific">Pseudohalioglobus lutimaris</name>
    <dbReference type="NCBI Taxonomy" id="1737061"/>
    <lineage>
        <taxon>Bacteria</taxon>
        <taxon>Pseudomonadati</taxon>
        <taxon>Pseudomonadota</taxon>
        <taxon>Gammaproteobacteria</taxon>
        <taxon>Cellvibrionales</taxon>
        <taxon>Halieaceae</taxon>
        <taxon>Pseudohalioglobus</taxon>
    </lineage>
</organism>
<evidence type="ECO:0000259" key="15">
    <source>
        <dbReference type="Pfam" id="PF07715"/>
    </source>
</evidence>
<dbReference type="GO" id="GO:0009279">
    <property type="term" value="C:cell outer membrane"/>
    <property type="evidence" value="ECO:0007669"/>
    <property type="project" value="UniProtKB-SubCell"/>
</dbReference>
<dbReference type="AlphaFoldDB" id="A0A2N5WYT5"/>
<gene>
    <name evidence="16" type="ORF">C0039_17495</name>
</gene>
<evidence type="ECO:0000256" key="3">
    <source>
        <dbReference type="ARBA" id="ARBA00022452"/>
    </source>
</evidence>
<dbReference type="InterPro" id="IPR036942">
    <property type="entry name" value="Beta-barrel_TonB_sf"/>
</dbReference>
<dbReference type="Pfam" id="PF00593">
    <property type="entry name" value="TonB_dep_Rec_b-barrel"/>
    <property type="match status" value="1"/>
</dbReference>
<dbReference type="Proteomes" id="UP000235005">
    <property type="component" value="Unassembled WGS sequence"/>
</dbReference>
<evidence type="ECO:0000256" key="5">
    <source>
        <dbReference type="ARBA" id="ARBA00022692"/>
    </source>
</evidence>
<dbReference type="InterPro" id="IPR000531">
    <property type="entry name" value="Beta-barrel_TonB"/>
</dbReference>
<dbReference type="PANTHER" id="PTHR32552">
    <property type="entry name" value="FERRICHROME IRON RECEPTOR-RELATED"/>
    <property type="match status" value="1"/>
</dbReference>
<evidence type="ECO:0000256" key="4">
    <source>
        <dbReference type="ARBA" id="ARBA00022496"/>
    </source>
</evidence>
<keyword evidence="7" id="KW-0406">Ion transport</keyword>